<dbReference type="Pfam" id="PF09517">
    <property type="entry name" value="RE_Eco29kI"/>
    <property type="match status" value="1"/>
</dbReference>
<name>A0A3B0XLP2_9ZZZZ</name>
<proteinExistence type="predicted"/>
<feature type="non-terminal residue" evidence="1">
    <location>
        <position position="1"/>
    </location>
</feature>
<keyword evidence="1" id="KW-0540">Nuclease</keyword>
<organism evidence="1">
    <name type="scientific">hydrothermal vent metagenome</name>
    <dbReference type="NCBI Taxonomy" id="652676"/>
    <lineage>
        <taxon>unclassified sequences</taxon>
        <taxon>metagenomes</taxon>
        <taxon>ecological metagenomes</taxon>
    </lineage>
</organism>
<keyword evidence="1" id="KW-0255">Endonuclease</keyword>
<dbReference type="InterPro" id="IPR018575">
    <property type="entry name" value="Restrct_endonuc_II_Eco29kI"/>
</dbReference>
<accession>A0A3B0XLP2</accession>
<reference evidence="1" key="1">
    <citation type="submission" date="2018-06" db="EMBL/GenBank/DDBJ databases">
        <authorList>
            <person name="Zhirakovskaya E."/>
        </authorList>
    </citation>
    <scope>NUCLEOTIDE SEQUENCE</scope>
</reference>
<sequence>VKNIELSHFSCKFVVLKSQEADLISTVEAAMTRRYNPLWNSQIDGFGNHDPGKGRYEQAKSEWDALHPGRVWAERLNGIPPDENKIEEKIGIYHVNKST</sequence>
<gene>
    <name evidence="1" type="ORF">MNBD_GAMMA10-88</name>
</gene>
<keyword evidence="1" id="KW-0378">Hydrolase</keyword>
<protein>
    <submittedName>
        <fullName evidence="1">Plasmid encoded restriction endonuclease Per</fullName>
    </submittedName>
</protein>
<dbReference type="EMBL" id="UOFJ01000340">
    <property type="protein sequence ID" value="VAW68481.1"/>
    <property type="molecule type" value="Genomic_DNA"/>
</dbReference>
<dbReference type="AlphaFoldDB" id="A0A3B0XLP2"/>
<dbReference type="GO" id="GO:0004519">
    <property type="term" value="F:endonuclease activity"/>
    <property type="evidence" value="ECO:0007669"/>
    <property type="project" value="UniProtKB-KW"/>
</dbReference>
<evidence type="ECO:0000313" key="1">
    <source>
        <dbReference type="EMBL" id="VAW68481.1"/>
    </source>
</evidence>